<dbReference type="PANTHER" id="PTHR43791:SF59">
    <property type="entry name" value="TRANSPORTER, PUTATIVE (AFU_ORTHOLOGUE AFUA_1G06550)-RELATED"/>
    <property type="match status" value="1"/>
</dbReference>
<dbReference type="InterPro" id="IPR011701">
    <property type="entry name" value="MFS"/>
</dbReference>
<organism evidence="8 9">
    <name type="scientific">Acrodontium crateriforme</name>
    <dbReference type="NCBI Taxonomy" id="150365"/>
    <lineage>
        <taxon>Eukaryota</taxon>
        <taxon>Fungi</taxon>
        <taxon>Dikarya</taxon>
        <taxon>Ascomycota</taxon>
        <taxon>Pezizomycotina</taxon>
        <taxon>Dothideomycetes</taxon>
        <taxon>Dothideomycetidae</taxon>
        <taxon>Mycosphaerellales</taxon>
        <taxon>Teratosphaeriaceae</taxon>
        <taxon>Acrodontium</taxon>
    </lineage>
</organism>
<feature type="transmembrane region" description="Helical" evidence="7">
    <location>
        <begin position="232"/>
        <end position="252"/>
    </location>
</feature>
<comment type="subcellular location">
    <subcellularLocation>
        <location evidence="1">Membrane</location>
        <topology evidence="1">Multi-pass membrane protein</topology>
    </subcellularLocation>
</comment>
<dbReference type="FunFam" id="1.20.1250.20:FF:000064">
    <property type="entry name" value="MFS allantoate transporter"/>
    <property type="match status" value="1"/>
</dbReference>
<dbReference type="InterPro" id="IPR036259">
    <property type="entry name" value="MFS_trans_sf"/>
</dbReference>
<comment type="similarity">
    <text evidence="6">Belongs to the major facilitator superfamily. Allantoate permease family.</text>
</comment>
<dbReference type="Pfam" id="PF07690">
    <property type="entry name" value="MFS_1"/>
    <property type="match status" value="1"/>
</dbReference>
<dbReference type="Gene3D" id="1.20.1250.20">
    <property type="entry name" value="MFS general substrate transporter like domains"/>
    <property type="match status" value="2"/>
</dbReference>
<dbReference type="EMBL" id="CP138580">
    <property type="protein sequence ID" value="WPG97704.1"/>
    <property type="molecule type" value="Genomic_DNA"/>
</dbReference>
<feature type="transmembrane region" description="Helical" evidence="7">
    <location>
        <begin position="301"/>
        <end position="324"/>
    </location>
</feature>
<gene>
    <name evidence="8" type="ORF">R9X50_00048500</name>
</gene>
<feature type="transmembrane region" description="Helical" evidence="7">
    <location>
        <begin position="139"/>
        <end position="156"/>
    </location>
</feature>
<dbReference type="SUPFAM" id="SSF103473">
    <property type="entry name" value="MFS general substrate transporter"/>
    <property type="match status" value="1"/>
</dbReference>
<feature type="transmembrane region" description="Helical" evidence="7">
    <location>
        <begin position="330"/>
        <end position="354"/>
    </location>
</feature>
<evidence type="ECO:0000256" key="5">
    <source>
        <dbReference type="ARBA" id="ARBA00023136"/>
    </source>
</evidence>
<evidence type="ECO:0000313" key="8">
    <source>
        <dbReference type="EMBL" id="WPG97704.1"/>
    </source>
</evidence>
<reference evidence="8 9" key="1">
    <citation type="submission" date="2023-11" db="EMBL/GenBank/DDBJ databases">
        <title>An acidophilic fungus is an integral part of prey digestion in a carnivorous sundew plant.</title>
        <authorList>
            <person name="Tsai I.J."/>
        </authorList>
    </citation>
    <scope>NUCLEOTIDE SEQUENCE [LARGE SCALE GENOMIC DNA]</scope>
    <source>
        <strain evidence="8">169a</strain>
    </source>
</reference>
<evidence type="ECO:0008006" key="10">
    <source>
        <dbReference type="Google" id="ProtNLM"/>
    </source>
</evidence>
<name>A0AAQ3R759_9PEZI</name>
<feature type="transmembrane region" description="Helical" evidence="7">
    <location>
        <begin position="396"/>
        <end position="415"/>
    </location>
</feature>
<evidence type="ECO:0000256" key="7">
    <source>
        <dbReference type="SAM" id="Phobius"/>
    </source>
</evidence>
<evidence type="ECO:0000256" key="3">
    <source>
        <dbReference type="ARBA" id="ARBA00022692"/>
    </source>
</evidence>
<proteinExistence type="inferred from homology"/>
<protein>
    <recommendedName>
        <fullName evidence="10">Allantoate permease</fullName>
    </recommendedName>
</protein>
<keyword evidence="3 7" id="KW-0812">Transmembrane</keyword>
<dbReference type="AlphaFoldDB" id="A0AAQ3R759"/>
<feature type="transmembrane region" description="Helical" evidence="7">
    <location>
        <begin position="201"/>
        <end position="220"/>
    </location>
</feature>
<evidence type="ECO:0000256" key="4">
    <source>
        <dbReference type="ARBA" id="ARBA00022989"/>
    </source>
</evidence>
<feature type="transmembrane region" description="Helical" evidence="7">
    <location>
        <begin position="459"/>
        <end position="483"/>
    </location>
</feature>
<feature type="transmembrane region" description="Helical" evidence="7">
    <location>
        <begin position="109"/>
        <end position="132"/>
    </location>
</feature>
<evidence type="ECO:0000256" key="1">
    <source>
        <dbReference type="ARBA" id="ARBA00004141"/>
    </source>
</evidence>
<keyword evidence="2" id="KW-0813">Transport</keyword>
<keyword evidence="5 7" id="KW-0472">Membrane</keyword>
<feature type="transmembrane region" description="Helical" evidence="7">
    <location>
        <begin position="366"/>
        <end position="384"/>
    </location>
</feature>
<feature type="transmembrane region" description="Helical" evidence="7">
    <location>
        <begin position="168"/>
        <end position="189"/>
    </location>
</feature>
<dbReference type="PANTHER" id="PTHR43791">
    <property type="entry name" value="PERMEASE-RELATED"/>
    <property type="match status" value="1"/>
</dbReference>
<feature type="transmembrane region" description="Helical" evidence="7">
    <location>
        <begin position="68"/>
        <end position="85"/>
    </location>
</feature>
<dbReference type="Proteomes" id="UP001303373">
    <property type="component" value="Chromosome 1"/>
</dbReference>
<evidence type="ECO:0000313" key="9">
    <source>
        <dbReference type="Proteomes" id="UP001303373"/>
    </source>
</evidence>
<evidence type="ECO:0000256" key="2">
    <source>
        <dbReference type="ARBA" id="ARBA00022448"/>
    </source>
</evidence>
<evidence type="ECO:0000256" key="6">
    <source>
        <dbReference type="ARBA" id="ARBA00037968"/>
    </source>
</evidence>
<dbReference type="GO" id="GO:0016020">
    <property type="term" value="C:membrane"/>
    <property type="evidence" value="ECO:0007669"/>
    <property type="project" value="UniProtKB-SubCell"/>
</dbReference>
<dbReference type="GO" id="GO:0022857">
    <property type="term" value="F:transmembrane transporter activity"/>
    <property type="evidence" value="ECO:0007669"/>
    <property type="project" value="InterPro"/>
</dbReference>
<keyword evidence="9" id="KW-1185">Reference proteome</keyword>
<sequence length="546" mass="60197">MTAHTDDINVAINTTVNMDDKRIDPTAETVETIDQSLGGKDKAARLLQEAGHTVVVTPHDNKRILRKIDLAILPIILVIYCLQSLDKTALSYASVFGLIKDASLHGEEYSWLGAIVYVAQLVWQPVIAYMLVKLPIGKFCGIMVFCWGATLCGMSAARDFGGLMAARFLLGTFEASVAPTFIALVQMWYRRSEQTNRNAAWYSMLGVVNILGSLLSYGLAHIQSSLLHPYQIIFLFCGLLTVCFSVVVFIFLPDSPMTARFLKGDDKLIAIERLRMNQMGVSSGVWRWDHVRECLLDPKTWIWFSLLMAISIPSGGISTFGPLIVKSFGFSSFATILFNMPFGAVQLVATLGGAWAATRWRAKSPILAFFCLPPIIGISILLNIEHDKSNRGVLLFAYYMTSVYPAISPLIYSWSGQNTAGDTKRKMTTAVLFIGASAGNILGPHLYTPAEAPRYRRGLLSNLILFIIIILLVGLGALYVKFLNKRHAAARERMGKSAHVVDLSMQDSSTLAKHDGTLNDAETAGVGEHAFDDLTDLKNVDFIYVY</sequence>
<accession>A0AAQ3R759</accession>
<feature type="transmembrane region" description="Helical" evidence="7">
    <location>
        <begin position="427"/>
        <end position="447"/>
    </location>
</feature>
<keyword evidence="4 7" id="KW-1133">Transmembrane helix</keyword>